<dbReference type="Gene3D" id="1.20.120.1900">
    <property type="entry name" value="Gamma-tubulin complex, C-terminal domain"/>
    <property type="match status" value="1"/>
</dbReference>
<keyword evidence="4 5" id="KW-0206">Cytoskeleton</keyword>
<dbReference type="EMBL" id="JASNQZ010000015">
    <property type="protein sequence ID" value="KAL0947567.1"/>
    <property type="molecule type" value="Genomic_DNA"/>
</dbReference>
<evidence type="ECO:0000256" key="3">
    <source>
        <dbReference type="ARBA" id="ARBA00022701"/>
    </source>
</evidence>
<evidence type="ECO:0000259" key="6">
    <source>
        <dbReference type="Pfam" id="PF04130"/>
    </source>
</evidence>
<proteinExistence type="inferred from homology"/>
<protein>
    <recommendedName>
        <fullName evidence="5">Spindle pole body component</fullName>
    </recommendedName>
</protein>
<dbReference type="Pfam" id="PF04130">
    <property type="entry name" value="GCP_C_terminal"/>
    <property type="match status" value="1"/>
</dbReference>
<keyword evidence="2 5" id="KW-0963">Cytoplasm</keyword>
<comment type="caution">
    <text evidence="7">The sequence shown here is derived from an EMBL/GenBank/DDBJ whole genome shotgun (WGS) entry which is preliminary data.</text>
</comment>
<name>A0ABR3IWD6_9AGAR</name>
<dbReference type="PANTHER" id="PTHR19302:SF70">
    <property type="entry name" value="GAMMA-TUBULIN COMPLEX COMPONENT 6"/>
    <property type="match status" value="1"/>
</dbReference>
<keyword evidence="3 5" id="KW-0493">Microtubule</keyword>
<comment type="similarity">
    <text evidence="1 5">Belongs to the TUBGCP family.</text>
</comment>
<dbReference type="InterPro" id="IPR042241">
    <property type="entry name" value="GCP_C_sf"/>
</dbReference>
<organism evidence="7 8">
    <name type="scientific">Hohenbuehelia grisea</name>
    <dbReference type="NCBI Taxonomy" id="104357"/>
    <lineage>
        <taxon>Eukaryota</taxon>
        <taxon>Fungi</taxon>
        <taxon>Dikarya</taxon>
        <taxon>Basidiomycota</taxon>
        <taxon>Agaricomycotina</taxon>
        <taxon>Agaricomycetes</taxon>
        <taxon>Agaricomycetidae</taxon>
        <taxon>Agaricales</taxon>
        <taxon>Pleurotineae</taxon>
        <taxon>Pleurotaceae</taxon>
        <taxon>Hohenbuehelia</taxon>
    </lineage>
</organism>
<dbReference type="InterPro" id="IPR040457">
    <property type="entry name" value="GCP_C"/>
</dbReference>
<evidence type="ECO:0000256" key="4">
    <source>
        <dbReference type="ARBA" id="ARBA00023212"/>
    </source>
</evidence>
<evidence type="ECO:0000256" key="2">
    <source>
        <dbReference type="ARBA" id="ARBA00022490"/>
    </source>
</evidence>
<reference evidence="8" key="1">
    <citation type="submission" date="2024-06" db="EMBL/GenBank/DDBJ databases">
        <title>Multi-omics analyses provide insights into the biosynthesis of the anticancer antibiotic pleurotin in Hohenbuehelia grisea.</title>
        <authorList>
            <person name="Weaver J.A."/>
            <person name="Alberti F."/>
        </authorList>
    </citation>
    <scope>NUCLEOTIDE SEQUENCE [LARGE SCALE GENOMIC DNA]</scope>
    <source>
        <strain evidence="8">T-177</strain>
    </source>
</reference>
<evidence type="ECO:0000313" key="7">
    <source>
        <dbReference type="EMBL" id="KAL0947567.1"/>
    </source>
</evidence>
<keyword evidence="8" id="KW-1185">Reference proteome</keyword>
<sequence>MDYKPPHPLDVVITPDILAKYQRVFAFLLRLMRVKQAMQAVSRMTRKDTQRLFPTFTQANRQLLHFRFVAQAFITAVEQYTFDTCIGGNFDAFLSRLVPADSHSQSTSEARNTPIGLPSVFALADAHNDTLDAILSALLLRSSQRAGGDLLRGALEIVLEFANMVESRRSGAQEEYAAKDELQNLYVRFAGKVGALTKVLKGYVDKNLGTSNGYLHADGALLVNTRPLRGAHSLNDLLIRLDLGTWWIDQIPRRSASRGAS</sequence>
<evidence type="ECO:0000256" key="1">
    <source>
        <dbReference type="ARBA" id="ARBA00010337"/>
    </source>
</evidence>
<evidence type="ECO:0000256" key="5">
    <source>
        <dbReference type="RuleBase" id="RU363050"/>
    </source>
</evidence>
<dbReference type="PANTHER" id="PTHR19302">
    <property type="entry name" value="GAMMA TUBULIN COMPLEX PROTEIN"/>
    <property type="match status" value="1"/>
</dbReference>
<gene>
    <name evidence="7" type="ORF">HGRIS_013656</name>
</gene>
<accession>A0ABR3IWD6</accession>
<dbReference type="InterPro" id="IPR007259">
    <property type="entry name" value="GCP"/>
</dbReference>
<comment type="subcellular location">
    <subcellularLocation>
        <location evidence="5">Cytoplasm</location>
        <location evidence="5">Cytoskeleton</location>
        <location evidence="5">Microtubule organizing center</location>
    </subcellularLocation>
</comment>
<feature type="domain" description="Gamma tubulin complex component C-terminal" evidence="6">
    <location>
        <begin position="1"/>
        <end position="247"/>
    </location>
</feature>
<evidence type="ECO:0000313" key="8">
    <source>
        <dbReference type="Proteomes" id="UP001556367"/>
    </source>
</evidence>
<dbReference type="Proteomes" id="UP001556367">
    <property type="component" value="Unassembled WGS sequence"/>
</dbReference>